<keyword evidence="4" id="KW-1185">Reference proteome</keyword>
<evidence type="ECO:0000259" key="2">
    <source>
        <dbReference type="PROSITE" id="PS50943"/>
    </source>
</evidence>
<dbReference type="PANTHER" id="PTHR36924:SF1">
    <property type="entry name" value="ANTITOXIN HIGA-1"/>
    <property type="match status" value="1"/>
</dbReference>
<dbReference type="EMBL" id="CP115149">
    <property type="protein sequence ID" value="WBL37308.1"/>
    <property type="molecule type" value="Genomic_DNA"/>
</dbReference>
<gene>
    <name evidence="3" type="ORF">O0235_06975</name>
</gene>
<dbReference type="PANTHER" id="PTHR36924">
    <property type="entry name" value="ANTITOXIN HIGA-1"/>
    <property type="match status" value="1"/>
</dbReference>
<evidence type="ECO:0000313" key="4">
    <source>
        <dbReference type="Proteomes" id="UP001212803"/>
    </source>
</evidence>
<dbReference type="RefSeq" id="WP_270057821.1">
    <property type="nucleotide sequence ID" value="NZ_CP115149.1"/>
</dbReference>
<organism evidence="3 4">
    <name type="scientific">Tepidiforma flava</name>
    <dbReference type="NCBI Taxonomy" id="3004094"/>
    <lineage>
        <taxon>Bacteria</taxon>
        <taxon>Bacillati</taxon>
        <taxon>Chloroflexota</taxon>
        <taxon>Tepidiformia</taxon>
        <taxon>Tepidiformales</taxon>
        <taxon>Tepidiformaceae</taxon>
        <taxon>Tepidiforma</taxon>
    </lineage>
</organism>
<dbReference type="InterPro" id="IPR010982">
    <property type="entry name" value="Lambda_DNA-bd_dom_sf"/>
</dbReference>
<name>A0ABY7MDM7_9CHLR</name>
<evidence type="ECO:0000313" key="3">
    <source>
        <dbReference type="EMBL" id="WBL37308.1"/>
    </source>
</evidence>
<dbReference type="SUPFAM" id="SSF47413">
    <property type="entry name" value="lambda repressor-like DNA-binding domains"/>
    <property type="match status" value="1"/>
</dbReference>
<dbReference type="Pfam" id="PF01381">
    <property type="entry name" value="HTH_3"/>
    <property type="match status" value="1"/>
</dbReference>
<keyword evidence="1" id="KW-0238">DNA-binding</keyword>
<dbReference type="SMART" id="SM00530">
    <property type="entry name" value="HTH_XRE"/>
    <property type="match status" value="1"/>
</dbReference>
<reference evidence="3 4" key="1">
    <citation type="journal article" date="2023" name="ISME J.">
        <title>Thermophilic Dehalococcoidia with unusual traits shed light on an unexpected past.</title>
        <authorList>
            <person name="Palmer M."/>
            <person name="Covington J.K."/>
            <person name="Zhou E.M."/>
            <person name="Thomas S.C."/>
            <person name="Habib N."/>
            <person name="Seymour C.O."/>
            <person name="Lai D."/>
            <person name="Johnston J."/>
            <person name="Hashimi A."/>
            <person name="Jiao J.Y."/>
            <person name="Muok A.R."/>
            <person name="Liu L."/>
            <person name="Xian W.D."/>
            <person name="Zhi X.Y."/>
            <person name="Li M.M."/>
            <person name="Silva L.P."/>
            <person name="Bowen B.P."/>
            <person name="Louie K."/>
            <person name="Briegel A."/>
            <person name="Pett-Ridge J."/>
            <person name="Weber P.K."/>
            <person name="Tocheva E.I."/>
            <person name="Woyke T."/>
            <person name="Northen T.R."/>
            <person name="Mayali X."/>
            <person name="Li W.J."/>
            <person name="Hedlund B.P."/>
        </authorList>
    </citation>
    <scope>NUCLEOTIDE SEQUENCE [LARGE SCALE GENOMIC DNA]</scope>
    <source>
        <strain evidence="3 4">YIM 72310</strain>
    </source>
</reference>
<dbReference type="InterPro" id="IPR001387">
    <property type="entry name" value="Cro/C1-type_HTH"/>
</dbReference>
<dbReference type="CDD" id="cd00093">
    <property type="entry name" value="HTH_XRE"/>
    <property type="match status" value="1"/>
</dbReference>
<dbReference type="Proteomes" id="UP001212803">
    <property type="component" value="Chromosome"/>
</dbReference>
<proteinExistence type="predicted"/>
<dbReference type="Gene3D" id="1.10.260.40">
    <property type="entry name" value="lambda repressor-like DNA-binding domains"/>
    <property type="match status" value="1"/>
</dbReference>
<sequence length="94" mass="10433">MATDDSGSWTAHPGEFLAEELAARGISQAELARRTGRSAQLINDIIRGKRQITEEVALDLEQALGAPAEFWLRLELEHRLRLARQRRQQAAAAG</sequence>
<dbReference type="InterPro" id="IPR013430">
    <property type="entry name" value="Toxin_antidote_HigA"/>
</dbReference>
<evidence type="ECO:0000256" key="1">
    <source>
        <dbReference type="ARBA" id="ARBA00023125"/>
    </source>
</evidence>
<feature type="domain" description="HTH cro/C1-type" evidence="2">
    <location>
        <begin position="17"/>
        <end position="71"/>
    </location>
</feature>
<dbReference type="PROSITE" id="PS50943">
    <property type="entry name" value="HTH_CROC1"/>
    <property type="match status" value="1"/>
</dbReference>
<accession>A0ABY7MDM7</accession>
<protein>
    <submittedName>
        <fullName evidence="3">HigA family addiction module antitoxin</fullName>
    </submittedName>
</protein>
<dbReference type="NCBIfam" id="TIGR02607">
    <property type="entry name" value="antidote_HigA"/>
    <property type="match status" value="1"/>
</dbReference>